<comment type="caution">
    <text evidence="5">The sequence shown here is derived from an EMBL/GenBank/DDBJ whole genome shotgun (WGS) entry which is preliminary data.</text>
</comment>
<evidence type="ECO:0000256" key="1">
    <source>
        <dbReference type="ARBA" id="ARBA00023015"/>
    </source>
</evidence>
<dbReference type="EMBL" id="NSKE01000003">
    <property type="protein sequence ID" value="PAU94860.1"/>
    <property type="molecule type" value="Genomic_DNA"/>
</dbReference>
<dbReference type="RefSeq" id="WP_095605727.1">
    <property type="nucleotide sequence ID" value="NZ_NSKE01000003.1"/>
</dbReference>
<dbReference type="GO" id="GO:0003700">
    <property type="term" value="F:DNA-binding transcription factor activity"/>
    <property type="evidence" value="ECO:0007669"/>
    <property type="project" value="InterPro"/>
</dbReference>
<dbReference type="PROSITE" id="PS50995">
    <property type="entry name" value="HTH_MARR_2"/>
    <property type="match status" value="1"/>
</dbReference>
<keyword evidence="1" id="KW-0805">Transcription regulation</keyword>
<evidence type="ECO:0000313" key="6">
    <source>
        <dbReference type="Proteomes" id="UP000218831"/>
    </source>
</evidence>
<dbReference type="Gene3D" id="1.10.10.10">
    <property type="entry name" value="Winged helix-like DNA-binding domain superfamily/Winged helix DNA-binding domain"/>
    <property type="match status" value="1"/>
</dbReference>
<organism evidence="5 6">
    <name type="scientific">Fodinibius salipaludis</name>
    <dbReference type="NCBI Taxonomy" id="2032627"/>
    <lineage>
        <taxon>Bacteria</taxon>
        <taxon>Pseudomonadati</taxon>
        <taxon>Balneolota</taxon>
        <taxon>Balneolia</taxon>
        <taxon>Balneolales</taxon>
        <taxon>Balneolaceae</taxon>
        <taxon>Fodinibius</taxon>
    </lineage>
</organism>
<dbReference type="OrthoDB" id="1551170at2"/>
<protein>
    <recommendedName>
        <fullName evidence="4">HTH marR-type domain-containing protein</fullName>
    </recommendedName>
</protein>
<name>A0A2A2GCF2_9BACT</name>
<dbReference type="PANTHER" id="PTHR42756:SF1">
    <property type="entry name" value="TRANSCRIPTIONAL REPRESSOR OF EMRAB OPERON"/>
    <property type="match status" value="1"/>
</dbReference>
<dbReference type="PANTHER" id="PTHR42756">
    <property type="entry name" value="TRANSCRIPTIONAL REGULATOR, MARR"/>
    <property type="match status" value="1"/>
</dbReference>
<feature type="domain" description="HTH marR-type" evidence="4">
    <location>
        <begin position="7"/>
        <end position="140"/>
    </location>
</feature>
<proteinExistence type="predicted"/>
<dbReference type="InterPro" id="IPR036388">
    <property type="entry name" value="WH-like_DNA-bd_sf"/>
</dbReference>
<evidence type="ECO:0000313" key="5">
    <source>
        <dbReference type="EMBL" id="PAU94860.1"/>
    </source>
</evidence>
<dbReference type="SUPFAM" id="SSF46785">
    <property type="entry name" value="Winged helix' DNA-binding domain"/>
    <property type="match status" value="1"/>
</dbReference>
<evidence type="ECO:0000256" key="3">
    <source>
        <dbReference type="ARBA" id="ARBA00023163"/>
    </source>
</evidence>
<evidence type="ECO:0000259" key="4">
    <source>
        <dbReference type="PROSITE" id="PS50995"/>
    </source>
</evidence>
<sequence length="140" mass="15978">MADKLTEGNIFFLTSAFARKLSNQADEMLKTIGLSPSHTLLLYLVNKNPRIQPSQLAEMLHLKPSTITRLVQKMERRGLVEKQSEGRATKVVCTSDGKVTVEKVQEKWEKLIQQKREELGERYVDVLSEMISNALDTMEE</sequence>
<evidence type="ECO:0000256" key="2">
    <source>
        <dbReference type="ARBA" id="ARBA00023125"/>
    </source>
</evidence>
<reference evidence="5 6" key="1">
    <citation type="submission" date="2017-08" db="EMBL/GenBank/DDBJ databases">
        <title>Aliifodinibius alkalisoli sp. nov., isolated from saline alkaline soil.</title>
        <authorList>
            <person name="Liu D."/>
            <person name="Zhang G."/>
        </authorList>
    </citation>
    <scope>NUCLEOTIDE SEQUENCE [LARGE SCALE GENOMIC DNA]</scope>
    <source>
        <strain evidence="5 6">WN023</strain>
    </source>
</reference>
<keyword evidence="3" id="KW-0804">Transcription</keyword>
<accession>A0A2A2GCF2</accession>
<dbReference type="GO" id="GO:0003677">
    <property type="term" value="F:DNA binding"/>
    <property type="evidence" value="ECO:0007669"/>
    <property type="project" value="UniProtKB-KW"/>
</dbReference>
<dbReference type="Pfam" id="PF12802">
    <property type="entry name" value="MarR_2"/>
    <property type="match status" value="1"/>
</dbReference>
<dbReference type="SMART" id="SM00347">
    <property type="entry name" value="HTH_MARR"/>
    <property type="match status" value="1"/>
</dbReference>
<dbReference type="InterPro" id="IPR000835">
    <property type="entry name" value="HTH_MarR-typ"/>
</dbReference>
<dbReference type="AlphaFoldDB" id="A0A2A2GCF2"/>
<keyword evidence="2" id="KW-0238">DNA-binding</keyword>
<dbReference type="Proteomes" id="UP000218831">
    <property type="component" value="Unassembled WGS sequence"/>
</dbReference>
<dbReference type="InterPro" id="IPR036390">
    <property type="entry name" value="WH_DNA-bd_sf"/>
</dbReference>
<dbReference type="PRINTS" id="PR00598">
    <property type="entry name" value="HTHMARR"/>
</dbReference>
<keyword evidence="6" id="KW-1185">Reference proteome</keyword>
<gene>
    <name evidence="5" type="ORF">CK503_05145</name>
</gene>